<sequence length="83" mass="8956">MSLEAGGSSVPTLLLLLLVVVSASEPFSLAALERAVGSLGLEVVKWRPGRPWRKRYDAASSMMTWALAPPKPNELMLARRGPP</sequence>
<evidence type="ECO:0000256" key="1">
    <source>
        <dbReference type="SAM" id="SignalP"/>
    </source>
</evidence>
<accession>H1W562</accession>
<evidence type="ECO:0000313" key="3">
    <source>
        <dbReference type="Proteomes" id="UP000007174"/>
    </source>
</evidence>
<evidence type="ECO:0000313" key="2">
    <source>
        <dbReference type="EMBL" id="CCF47626.1"/>
    </source>
</evidence>
<feature type="chain" id="PRO_5003556597" evidence="1">
    <location>
        <begin position="24"/>
        <end position="83"/>
    </location>
</feature>
<dbReference type="AlphaFoldDB" id="H1W562"/>
<feature type="signal peptide" evidence="1">
    <location>
        <begin position="1"/>
        <end position="23"/>
    </location>
</feature>
<dbReference type="EMBL" id="CACQ02009945">
    <property type="protein sequence ID" value="CCF47626.1"/>
    <property type="molecule type" value="Genomic_DNA"/>
</dbReference>
<reference evidence="3" key="1">
    <citation type="journal article" date="2012" name="Nat. Genet.">
        <title>Lifestyle transitions in plant pathogenic Colletotrichum fungi deciphered by genome and transcriptome analyses.</title>
        <authorList>
            <person name="O'Connell R.J."/>
            <person name="Thon M.R."/>
            <person name="Hacquard S."/>
            <person name="Amyotte S.G."/>
            <person name="Kleemann J."/>
            <person name="Torres M.F."/>
            <person name="Damm U."/>
            <person name="Buiate E.A."/>
            <person name="Epstein L."/>
            <person name="Alkan N."/>
            <person name="Altmueller J."/>
            <person name="Alvarado-Balderrama L."/>
            <person name="Bauser C.A."/>
            <person name="Becker C."/>
            <person name="Birren B.W."/>
            <person name="Chen Z."/>
            <person name="Choi J."/>
            <person name="Crouch J.A."/>
            <person name="Duvick J.P."/>
            <person name="Farman M.A."/>
            <person name="Gan P."/>
            <person name="Heiman D."/>
            <person name="Henrissat B."/>
            <person name="Howard R.J."/>
            <person name="Kabbage M."/>
            <person name="Koch C."/>
            <person name="Kracher B."/>
            <person name="Kubo Y."/>
            <person name="Law A.D."/>
            <person name="Lebrun M.-H."/>
            <person name="Lee Y.-H."/>
            <person name="Miyara I."/>
            <person name="Moore N."/>
            <person name="Neumann U."/>
            <person name="Nordstroem K."/>
            <person name="Panaccione D.G."/>
            <person name="Panstruga R."/>
            <person name="Place M."/>
            <person name="Proctor R.H."/>
            <person name="Prusky D."/>
            <person name="Rech G."/>
            <person name="Reinhardt R."/>
            <person name="Rollins J.A."/>
            <person name="Rounsley S."/>
            <person name="Schardl C.L."/>
            <person name="Schwartz D.C."/>
            <person name="Shenoy N."/>
            <person name="Shirasu K."/>
            <person name="Sikhakolli U.R."/>
            <person name="Stueber K."/>
            <person name="Sukno S.A."/>
            <person name="Sweigard J.A."/>
            <person name="Takano Y."/>
            <person name="Takahara H."/>
            <person name="Trail F."/>
            <person name="van der Does H.C."/>
            <person name="Voll L.M."/>
            <person name="Will I."/>
            <person name="Young S."/>
            <person name="Zeng Q."/>
            <person name="Zhang J."/>
            <person name="Zhou S."/>
            <person name="Dickman M.B."/>
            <person name="Schulze-Lefert P."/>
            <person name="Ver Loren van Themaat E."/>
            <person name="Ma L.-J."/>
            <person name="Vaillancourt L.J."/>
        </authorList>
    </citation>
    <scope>NUCLEOTIDE SEQUENCE [LARGE SCALE GENOMIC DNA]</scope>
    <source>
        <strain evidence="3">IMI 349063</strain>
    </source>
</reference>
<keyword evidence="1" id="KW-0732">Signal</keyword>
<name>H1W562_COLHI</name>
<proteinExistence type="predicted"/>
<gene>
    <name evidence="2" type="ORF">CH063_04220</name>
</gene>
<protein>
    <submittedName>
        <fullName evidence="2">Uncharacterized protein</fullName>
    </submittedName>
</protein>
<dbReference type="HOGENOM" id="CLU_2542467_0_0_1"/>
<dbReference type="Proteomes" id="UP000007174">
    <property type="component" value="Unassembled WGS sequence"/>
</dbReference>
<organism evidence="2 3">
    <name type="scientific">Colletotrichum higginsianum (strain IMI 349063)</name>
    <name type="common">Crucifer anthracnose fungus</name>
    <dbReference type="NCBI Taxonomy" id="759273"/>
    <lineage>
        <taxon>Eukaryota</taxon>
        <taxon>Fungi</taxon>
        <taxon>Dikarya</taxon>
        <taxon>Ascomycota</taxon>
        <taxon>Pezizomycotina</taxon>
        <taxon>Sordariomycetes</taxon>
        <taxon>Hypocreomycetidae</taxon>
        <taxon>Glomerellales</taxon>
        <taxon>Glomerellaceae</taxon>
        <taxon>Colletotrichum</taxon>
        <taxon>Colletotrichum destructivum species complex</taxon>
    </lineage>
</organism>